<keyword evidence="7" id="KW-0812">Transmembrane</keyword>
<feature type="domain" description="Methyl-accepting transducer" evidence="8">
    <location>
        <begin position="271"/>
        <end position="500"/>
    </location>
</feature>
<dbReference type="InterPro" id="IPR051310">
    <property type="entry name" value="MCP_chemotaxis"/>
</dbReference>
<sequence>MLSFKNLKVGVRLGIAFGLVVALLVVVGITSITKISNIKNGITSIVEDRYVKVRLGFDVRDGVNDQIKYLRGIVIDTTRPENNEKRFKQLAEATDRTNTAMKKIEAIQVTAVGKKKIAGLLEASHKFEQQKNALLDLVRAGNLDGASTYVLKSITDTQNTYLDSANAFANSQSEQLQKEGITIIADGSTAIMVTLVFSAIAIVASIILGFLLTRSIVRPLNEAVEIAGKVAAGDLSTHIEVKSTDETGVLMRALQSMNDNLLTIVSDVRAGSDTIAVASNQISSGNLDLSSRTEQQASSLEETASAMEQMTSTVKHNAENAREANKLVANTSDVAKEGGEVMEQVIEKMEAIALSSKKIVDIISVIDSIAFQTNILSLNAAVEAARAGEQGRGFAVVASEVRNLAQRSASAAKEIKVLIEDSVAKVDEGSRLVSHAGSTIGEVVNSVKSVADIMGEITIASNEQSSGISEINLAITQMEAVTQQNAALVQEASAASQALQDQAERLAQSMSVFKTGRTLELSAV</sequence>
<dbReference type="InterPro" id="IPR003660">
    <property type="entry name" value="HAMP_dom"/>
</dbReference>
<dbReference type="InterPro" id="IPR004089">
    <property type="entry name" value="MCPsignal_dom"/>
</dbReference>
<dbReference type="Pfam" id="PF00015">
    <property type="entry name" value="MCPsignal"/>
    <property type="match status" value="1"/>
</dbReference>
<dbReference type="Gene3D" id="1.10.287.950">
    <property type="entry name" value="Methyl-accepting chemotaxis protein"/>
    <property type="match status" value="1"/>
</dbReference>
<keyword evidence="4 6" id="KW-0807">Transducer</keyword>
<dbReference type="EMBL" id="MLJI01000001">
    <property type="protein sequence ID" value="ORM92612.1"/>
    <property type="molecule type" value="Genomic_DNA"/>
</dbReference>
<evidence type="ECO:0000256" key="5">
    <source>
        <dbReference type="ARBA" id="ARBA00029447"/>
    </source>
</evidence>
<comment type="similarity">
    <text evidence="5">Belongs to the methyl-accepting chemotaxis (MCP) protein family.</text>
</comment>
<dbReference type="InterPro" id="IPR047347">
    <property type="entry name" value="YvaQ-like_sensor"/>
</dbReference>
<dbReference type="InterPro" id="IPR024478">
    <property type="entry name" value="HlyB_4HB_MCP"/>
</dbReference>
<dbReference type="SMART" id="SM00283">
    <property type="entry name" value="MA"/>
    <property type="match status" value="1"/>
</dbReference>
<dbReference type="PANTHER" id="PTHR43531:SF14">
    <property type="entry name" value="METHYL-ACCEPTING CHEMOTAXIS PROTEIN I-RELATED"/>
    <property type="match status" value="1"/>
</dbReference>
<evidence type="ECO:0000256" key="6">
    <source>
        <dbReference type="PROSITE-ProRule" id="PRU00284"/>
    </source>
</evidence>
<proteinExistence type="inferred from homology"/>
<evidence type="ECO:0000256" key="7">
    <source>
        <dbReference type="SAM" id="Phobius"/>
    </source>
</evidence>
<dbReference type="GO" id="GO:0004888">
    <property type="term" value="F:transmembrane signaling receptor activity"/>
    <property type="evidence" value="ECO:0007669"/>
    <property type="project" value="TreeGrafter"/>
</dbReference>
<dbReference type="GO" id="GO:0005886">
    <property type="term" value="C:plasma membrane"/>
    <property type="evidence" value="ECO:0007669"/>
    <property type="project" value="TreeGrafter"/>
</dbReference>
<evidence type="ECO:0000259" key="8">
    <source>
        <dbReference type="PROSITE" id="PS50111"/>
    </source>
</evidence>
<dbReference type="PROSITE" id="PS50111">
    <property type="entry name" value="CHEMOTAXIS_TRANSDUC_2"/>
    <property type="match status" value="1"/>
</dbReference>
<dbReference type="PROSITE" id="PS50885">
    <property type="entry name" value="HAMP"/>
    <property type="match status" value="1"/>
</dbReference>
<dbReference type="GO" id="GO:0006935">
    <property type="term" value="P:chemotaxis"/>
    <property type="evidence" value="ECO:0007669"/>
    <property type="project" value="UniProtKB-KW"/>
</dbReference>
<keyword evidence="2" id="KW-0488">Methylation</keyword>
<evidence type="ECO:0000256" key="3">
    <source>
        <dbReference type="ARBA" id="ARBA00022500"/>
    </source>
</evidence>
<keyword evidence="3" id="KW-0145">Chemotaxis</keyword>
<dbReference type="CDD" id="cd06225">
    <property type="entry name" value="HAMP"/>
    <property type="match status" value="1"/>
</dbReference>
<dbReference type="GO" id="GO:0007165">
    <property type="term" value="P:signal transduction"/>
    <property type="evidence" value="ECO:0007669"/>
    <property type="project" value="UniProtKB-KW"/>
</dbReference>
<name>A0A1X1ERI8_PANCY</name>
<protein>
    <submittedName>
        <fullName evidence="10">Methyl-accepting chemotaxis protein</fullName>
    </submittedName>
</protein>
<keyword evidence="7" id="KW-0472">Membrane</keyword>
<dbReference type="SUPFAM" id="SSF58104">
    <property type="entry name" value="Methyl-accepting chemotaxis protein (MCP) signaling domain"/>
    <property type="match status" value="1"/>
</dbReference>
<evidence type="ECO:0000259" key="9">
    <source>
        <dbReference type="PROSITE" id="PS50885"/>
    </source>
</evidence>
<dbReference type="SMART" id="SM00304">
    <property type="entry name" value="HAMP"/>
    <property type="match status" value="1"/>
</dbReference>
<evidence type="ECO:0000256" key="4">
    <source>
        <dbReference type="ARBA" id="ARBA00023224"/>
    </source>
</evidence>
<dbReference type="AlphaFoldDB" id="A0A1X1ERI8"/>
<feature type="domain" description="HAMP" evidence="9">
    <location>
        <begin position="214"/>
        <end position="266"/>
    </location>
</feature>
<evidence type="ECO:0000313" key="10">
    <source>
        <dbReference type="EMBL" id="ORM92612.1"/>
    </source>
</evidence>
<dbReference type="CDD" id="cd19411">
    <property type="entry name" value="MCP2201-like_sensor"/>
    <property type="match status" value="1"/>
</dbReference>
<dbReference type="Proteomes" id="UP000193749">
    <property type="component" value="Unassembled WGS sequence"/>
</dbReference>
<comment type="subcellular location">
    <subcellularLocation>
        <location evidence="1">Membrane</location>
    </subcellularLocation>
</comment>
<accession>A0A1X1ERI8</accession>
<evidence type="ECO:0000313" key="11">
    <source>
        <dbReference type="Proteomes" id="UP000193749"/>
    </source>
</evidence>
<dbReference type="Pfam" id="PF00672">
    <property type="entry name" value="HAMP"/>
    <property type="match status" value="1"/>
</dbReference>
<evidence type="ECO:0000256" key="1">
    <source>
        <dbReference type="ARBA" id="ARBA00004370"/>
    </source>
</evidence>
<organism evidence="10 11">
    <name type="scientific">Pantoea cypripedii</name>
    <name type="common">Pectobacterium cypripedii</name>
    <name type="synonym">Erwinia cypripedii</name>
    <dbReference type="NCBI Taxonomy" id="55209"/>
    <lineage>
        <taxon>Bacteria</taxon>
        <taxon>Pseudomonadati</taxon>
        <taxon>Pseudomonadota</taxon>
        <taxon>Gammaproteobacteria</taxon>
        <taxon>Enterobacterales</taxon>
        <taxon>Erwiniaceae</taxon>
        <taxon>Pantoea</taxon>
    </lineage>
</organism>
<gene>
    <name evidence="10" type="ORF">HA50_04265</name>
</gene>
<evidence type="ECO:0000256" key="2">
    <source>
        <dbReference type="ARBA" id="ARBA00022481"/>
    </source>
</evidence>
<dbReference type="PANTHER" id="PTHR43531">
    <property type="entry name" value="PROTEIN ICFG"/>
    <property type="match status" value="1"/>
</dbReference>
<dbReference type="FunFam" id="1.10.287.950:FF:000001">
    <property type="entry name" value="Methyl-accepting chemotaxis sensory transducer"/>
    <property type="match status" value="1"/>
</dbReference>
<dbReference type="RefSeq" id="WP_084872992.1">
    <property type="nucleotide sequence ID" value="NZ_JAGGMY010000001.1"/>
</dbReference>
<comment type="caution">
    <text evidence="10">The sequence shown here is derived from an EMBL/GenBank/DDBJ whole genome shotgun (WGS) entry which is preliminary data.</text>
</comment>
<dbReference type="Pfam" id="PF12729">
    <property type="entry name" value="4HB_MCP_1"/>
    <property type="match status" value="1"/>
</dbReference>
<dbReference type="CDD" id="cd11386">
    <property type="entry name" value="MCP_signal"/>
    <property type="match status" value="1"/>
</dbReference>
<reference evidence="10 11" key="1">
    <citation type="journal article" date="2017" name="Antonie Van Leeuwenhoek">
        <title>Phylogenomic resolution of the bacterial genus Pantoea and its relationship with Erwinia and Tatumella.</title>
        <authorList>
            <person name="Palmer M."/>
            <person name="Steenkamp E.T."/>
            <person name="Coetzee M.P."/>
            <person name="Chan W.Y."/>
            <person name="van Zyl E."/>
            <person name="De Maayer P."/>
            <person name="Coutinho T.A."/>
            <person name="Blom J."/>
            <person name="Smits T.H."/>
            <person name="Duffy B."/>
            <person name="Venter S.N."/>
        </authorList>
    </citation>
    <scope>NUCLEOTIDE SEQUENCE [LARGE SCALE GENOMIC DNA]</scope>
    <source>
        <strain evidence="10 11">LMG 2657</strain>
    </source>
</reference>
<keyword evidence="11" id="KW-1185">Reference proteome</keyword>
<feature type="transmembrane region" description="Helical" evidence="7">
    <location>
        <begin position="190"/>
        <end position="212"/>
    </location>
</feature>
<dbReference type="STRING" id="55209.HA50_04265"/>
<dbReference type="OrthoDB" id="8724574at2"/>
<keyword evidence="7" id="KW-1133">Transmembrane helix</keyword>